<dbReference type="Gene3D" id="3.50.50.60">
    <property type="entry name" value="FAD/NAD(P)-binding domain"/>
    <property type="match status" value="1"/>
</dbReference>
<gene>
    <name evidence="7" type="ORF">GCM10009750_08590</name>
</gene>
<evidence type="ECO:0000313" key="7">
    <source>
        <dbReference type="EMBL" id="GAA1827400.1"/>
    </source>
</evidence>
<dbReference type="InterPro" id="IPR036922">
    <property type="entry name" value="Rieske_2Fe-2S_sf"/>
</dbReference>
<reference evidence="7 8" key="1">
    <citation type="journal article" date="2019" name="Int. J. Syst. Evol. Microbiol.">
        <title>The Global Catalogue of Microorganisms (GCM) 10K type strain sequencing project: providing services to taxonomists for standard genome sequencing and annotation.</title>
        <authorList>
            <consortium name="The Broad Institute Genomics Platform"/>
            <consortium name="The Broad Institute Genome Sequencing Center for Infectious Disease"/>
            <person name="Wu L."/>
            <person name="Ma J."/>
        </authorList>
    </citation>
    <scope>NUCLEOTIDE SEQUENCE [LARGE SCALE GENOMIC DNA]</scope>
    <source>
        <strain evidence="7 8">JCM 14323</strain>
    </source>
</reference>
<proteinExistence type="predicted"/>
<keyword evidence="8" id="KW-1185">Reference proteome</keyword>
<dbReference type="InterPro" id="IPR017941">
    <property type="entry name" value="Rieske_2Fe-2S"/>
</dbReference>
<dbReference type="Pfam" id="PF01266">
    <property type="entry name" value="DAO"/>
    <property type="match status" value="1"/>
</dbReference>
<dbReference type="Pfam" id="PF00355">
    <property type="entry name" value="Rieske"/>
    <property type="match status" value="1"/>
</dbReference>
<dbReference type="Gene3D" id="2.102.10.10">
    <property type="entry name" value="Rieske [2Fe-2S] iron-sulphur domain"/>
    <property type="match status" value="1"/>
</dbReference>
<protein>
    <submittedName>
        <fullName evidence="7">FAD-dependent oxidoreductase</fullName>
    </submittedName>
</protein>
<organism evidence="7 8">
    <name type="scientific">Agromyces salentinus</name>
    <dbReference type="NCBI Taxonomy" id="269421"/>
    <lineage>
        <taxon>Bacteria</taxon>
        <taxon>Bacillati</taxon>
        <taxon>Actinomycetota</taxon>
        <taxon>Actinomycetes</taxon>
        <taxon>Micrococcales</taxon>
        <taxon>Microbacteriaceae</taxon>
        <taxon>Agromyces</taxon>
    </lineage>
</organism>
<dbReference type="PROSITE" id="PS51296">
    <property type="entry name" value="RIESKE"/>
    <property type="match status" value="1"/>
</dbReference>
<dbReference type="Gene3D" id="3.30.9.10">
    <property type="entry name" value="D-Amino Acid Oxidase, subunit A, domain 2"/>
    <property type="match status" value="1"/>
</dbReference>
<evidence type="ECO:0000259" key="6">
    <source>
        <dbReference type="PROSITE" id="PS51296"/>
    </source>
</evidence>
<evidence type="ECO:0000256" key="4">
    <source>
        <dbReference type="ARBA" id="ARBA00023014"/>
    </source>
</evidence>
<dbReference type="SUPFAM" id="SSF51905">
    <property type="entry name" value="FAD/NAD(P)-binding domain"/>
    <property type="match status" value="1"/>
</dbReference>
<keyword evidence="1" id="KW-0001">2Fe-2S</keyword>
<feature type="compositionally biased region" description="Basic and acidic residues" evidence="5">
    <location>
        <begin position="510"/>
        <end position="527"/>
    </location>
</feature>
<evidence type="ECO:0000256" key="3">
    <source>
        <dbReference type="ARBA" id="ARBA00023004"/>
    </source>
</evidence>
<name>A0ABN2MHC7_9MICO</name>
<dbReference type="PANTHER" id="PTHR13847">
    <property type="entry name" value="SARCOSINE DEHYDROGENASE-RELATED"/>
    <property type="match status" value="1"/>
</dbReference>
<evidence type="ECO:0000256" key="5">
    <source>
        <dbReference type="SAM" id="MobiDB-lite"/>
    </source>
</evidence>
<keyword evidence="3" id="KW-0408">Iron</keyword>
<dbReference type="RefSeq" id="WP_157427202.1">
    <property type="nucleotide sequence ID" value="NZ_BAAANK010000002.1"/>
</dbReference>
<feature type="region of interest" description="Disordered" evidence="5">
    <location>
        <begin position="488"/>
        <end position="527"/>
    </location>
</feature>
<evidence type="ECO:0000256" key="2">
    <source>
        <dbReference type="ARBA" id="ARBA00022723"/>
    </source>
</evidence>
<dbReference type="SUPFAM" id="SSF50022">
    <property type="entry name" value="ISP domain"/>
    <property type="match status" value="1"/>
</dbReference>
<keyword evidence="4" id="KW-0411">Iron-sulfur</keyword>
<comment type="caution">
    <text evidence="7">The sequence shown here is derived from an EMBL/GenBank/DDBJ whole genome shotgun (WGS) entry which is preliminary data.</text>
</comment>
<sequence length="527" mass="56726">MTSLWLANPVPIETDPTTSRRDFDEVVVGAGLTGLVTAVLLARAGRRVGVLEAREVGAVTTGNTTAKLSVLQGSHLQRVRRRTSQQVLQAYVDANLAGQAWMLDYAAGHGIPVQRRDAVSFAATPDGRATIEREAEVAREAGLHVMTDVADDLPFRVHASVRLANQAQFDPIDVLAALAAELRSLGGVIREGVRMIGASLGAPVRVRTTDGEFTCERLVVATGTPILDRSLSFAKLRGMRSYAAAYRADAPLPQAMYLSVDEPTRSIRTAPDPDVWADAPELLLVGGYGHEVGRHPSPRSRVEALDAWTRANWPGVVMTHRWSAQDYETPHGVPFVGWMPRGRGRVFIATGYDKWGMTNAVQCGLTLAADLLGELPDWARTLRHRFTTPVALGVGIGMNAAVAKQYAVGWGRALARRLPEQAPAEGEGRVGRIGAIAPPTAESTVDGVTCRVSGVCPHMGAVLSWNDAERTWDCPAHASRFTHDGYRLEGPAKHDLRPRDAADRPVAAAVDDRAPSAVEERTPSAVE</sequence>
<accession>A0ABN2MHC7</accession>
<dbReference type="InterPro" id="IPR006076">
    <property type="entry name" value="FAD-dep_OxRdtase"/>
</dbReference>
<evidence type="ECO:0000313" key="8">
    <source>
        <dbReference type="Proteomes" id="UP001501746"/>
    </source>
</evidence>
<dbReference type="PANTHER" id="PTHR13847:SF274">
    <property type="entry name" value="RIESKE 2FE-2S IRON-SULFUR PROTEIN YHFW-RELATED"/>
    <property type="match status" value="1"/>
</dbReference>
<evidence type="ECO:0000256" key="1">
    <source>
        <dbReference type="ARBA" id="ARBA00022714"/>
    </source>
</evidence>
<dbReference type="EMBL" id="BAAANK010000002">
    <property type="protein sequence ID" value="GAA1827400.1"/>
    <property type="molecule type" value="Genomic_DNA"/>
</dbReference>
<dbReference type="Proteomes" id="UP001501746">
    <property type="component" value="Unassembled WGS sequence"/>
</dbReference>
<keyword evidence="2" id="KW-0479">Metal-binding</keyword>
<feature type="compositionally biased region" description="Basic and acidic residues" evidence="5">
    <location>
        <begin position="488"/>
        <end position="503"/>
    </location>
</feature>
<dbReference type="InterPro" id="IPR036188">
    <property type="entry name" value="FAD/NAD-bd_sf"/>
</dbReference>
<feature type="domain" description="Rieske" evidence="6">
    <location>
        <begin position="410"/>
        <end position="498"/>
    </location>
</feature>